<feature type="region of interest" description="Disordered" evidence="1">
    <location>
        <begin position="108"/>
        <end position="231"/>
    </location>
</feature>
<protein>
    <submittedName>
        <fullName evidence="2">Uncharacterized protein</fullName>
    </submittedName>
</protein>
<reference evidence="2" key="1">
    <citation type="journal article" date="2022" name="bioRxiv">
        <title>Sequencing and chromosome-scale assembly of the giantPleurodeles waltlgenome.</title>
        <authorList>
            <person name="Brown T."/>
            <person name="Elewa A."/>
            <person name="Iarovenko S."/>
            <person name="Subramanian E."/>
            <person name="Araus A.J."/>
            <person name="Petzold A."/>
            <person name="Susuki M."/>
            <person name="Suzuki K.-i.T."/>
            <person name="Hayashi T."/>
            <person name="Toyoda A."/>
            <person name="Oliveira C."/>
            <person name="Osipova E."/>
            <person name="Leigh N.D."/>
            <person name="Simon A."/>
            <person name="Yun M.H."/>
        </authorList>
    </citation>
    <scope>NUCLEOTIDE SEQUENCE</scope>
    <source>
        <strain evidence="2">20211129_DDA</strain>
        <tissue evidence="2">Liver</tissue>
    </source>
</reference>
<feature type="compositionally biased region" description="Basic residues" evidence="1">
    <location>
        <begin position="7"/>
        <end position="19"/>
    </location>
</feature>
<feature type="region of interest" description="Disordered" evidence="1">
    <location>
        <begin position="1"/>
        <end position="20"/>
    </location>
</feature>
<proteinExistence type="predicted"/>
<accession>A0AAV7QFZ8</accession>
<keyword evidence="3" id="KW-1185">Reference proteome</keyword>
<evidence type="ECO:0000256" key="1">
    <source>
        <dbReference type="SAM" id="MobiDB-lite"/>
    </source>
</evidence>
<evidence type="ECO:0000313" key="2">
    <source>
        <dbReference type="EMBL" id="KAJ1139334.1"/>
    </source>
</evidence>
<feature type="compositionally biased region" description="Polar residues" evidence="1">
    <location>
        <begin position="161"/>
        <end position="176"/>
    </location>
</feature>
<feature type="compositionally biased region" description="Low complexity" evidence="1">
    <location>
        <begin position="126"/>
        <end position="136"/>
    </location>
</feature>
<sequence length="287" mass="30067">MGGSPTPKRRLHRQHRHGSKTPAAVLQAVIRLGGVLLTWWCWRCKTTRTHPLPDNQLTEKGISAGPLGVSTRSCILLGAHSHQQPSAFPLQGTPWGYSSRQLISALNKGRRGPPAPPTQFHRATTGSSAAGHSCSGAPPPLRRLLWGLSPSGPAGGPRCLSSPSTKHANGPPSQACLTRESRPLLRAPPHLCGHPAGHQAPGEPRSAALAGLGSRPKTRSPARTADRPRASSMFGPPVPHNSRHHGWAPQALPIGVGKRIQGLGGGARTNASAHAAILATPPPTMVF</sequence>
<dbReference type="EMBL" id="JANPWB010000010">
    <property type="protein sequence ID" value="KAJ1139334.1"/>
    <property type="molecule type" value="Genomic_DNA"/>
</dbReference>
<gene>
    <name evidence="2" type="ORF">NDU88_005709</name>
</gene>
<organism evidence="2 3">
    <name type="scientific">Pleurodeles waltl</name>
    <name type="common">Iberian ribbed newt</name>
    <dbReference type="NCBI Taxonomy" id="8319"/>
    <lineage>
        <taxon>Eukaryota</taxon>
        <taxon>Metazoa</taxon>
        <taxon>Chordata</taxon>
        <taxon>Craniata</taxon>
        <taxon>Vertebrata</taxon>
        <taxon>Euteleostomi</taxon>
        <taxon>Amphibia</taxon>
        <taxon>Batrachia</taxon>
        <taxon>Caudata</taxon>
        <taxon>Salamandroidea</taxon>
        <taxon>Salamandridae</taxon>
        <taxon>Pleurodelinae</taxon>
        <taxon>Pleurodeles</taxon>
    </lineage>
</organism>
<comment type="caution">
    <text evidence="2">The sequence shown here is derived from an EMBL/GenBank/DDBJ whole genome shotgun (WGS) entry which is preliminary data.</text>
</comment>
<evidence type="ECO:0000313" key="3">
    <source>
        <dbReference type="Proteomes" id="UP001066276"/>
    </source>
</evidence>
<dbReference type="AlphaFoldDB" id="A0AAV7QFZ8"/>
<dbReference type="Proteomes" id="UP001066276">
    <property type="component" value="Chromosome 6"/>
</dbReference>
<name>A0AAV7QFZ8_PLEWA</name>